<evidence type="ECO:0000256" key="4">
    <source>
        <dbReference type="ARBA" id="ARBA00022691"/>
    </source>
</evidence>
<dbReference type="InterPro" id="IPR002052">
    <property type="entry name" value="DNA_methylase_N6_adenine_CS"/>
</dbReference>
<dbReference type="Pfam" id="PF05175">
    <property type="entry name" value="MTS"/>
    <property type="match status" value="1"/>
</dbReference>
<gene>
    <name evidence="8" type="ORF">Ark11_0934</name>
</gene>
<dbReference type="Proteomes" id="UP000198651">
    <property type="component" value="Chromosome I"/>
</dbReference>
<dbReference type="GO" id="GO:0003676">
    <property type="term" value="F:nucleic acid binding"/>
    <property type="evidence" value="ECO:0007669"/>
    <property type="project" value="InterPro"/>
</dbReference>
<dbReference type="PANTHER" id="PTHR18895:SF74">
    <property type="entry name" value="MTRF1L RELEASE FACTOR GLUTAMINE METHYLTRANSFERASE"/>
    <property type="match status" value="1"/>
</dbReference>
<evidence type="ECO:0000256" key="1">
    <source>
        <dbReference type="ARBA" id="ARBA00012771"/>
    </source>
</evidence>
<keyword evidence="9" id="KW-1185">Reference proteome</keyword>
<proteinExistence type="predicted"/>
<dbReference type="SUPFAM" id="SSF53335">
    <property type="entry name" value="S-adenosyl-L-methionine-dependent methyltransferases"/>
    <property type="match status" value="1"/>
</dbReference>
<sequence length="273" mass="31050">MSSKTYHAWLLRFREYISYRESIWLLAHITGNDHADIITNIDKNVPDDIVPNFELAISKLTEGTPLPYILGSSYFMNRKFFVSTDVMIPRPDTECLVSKILELLGSDTKEKRILDLGTGSGIIAITIKKNFPQHIVWATDYSPGALLIARKNSAFHEADINLSHGNWYEAVVGEKFDYIISNPPYISPHDSHLIDLSHEPKSALVSHDEGFQDLEKIISGANNYLYPEGQLIVEHGWQQGFRCQYAFHENGLTMVSTLKDYLFRDRITTGKSK</sequence>
<dbReference type="GO" id="GO:0102559">
    <property type="term" value="F:peptide chain release factor N(5)-glutamine methyltransferase activity"/>
    <property type="evidence" value="ECO:0007669"/>
    <property type="project" value="UniProtKB-EC"/>
</dbReference>
<dbReference type="PATRIC" id="fig|1561003.3.peg.957"/>
<evidence type="ECO:0000313" key="9">
    <source>
        <dbReference type="Proteomes" id="UP000198651"/>
    </source>
</evidence>
<evidence type="ECO:0000256" key="5">
    <source>
        <dbReference type="ARBA" id="ARBA00048391"/>
    </source>
</evidence>
<dbReference type="CDD" id="cd02440">
    <property type="entry name" value="AdoMet_MTases"/>
    <property type="match status" value="1"/>
</dbReference>
<dbReference type="NCBIfam" id="TIGR03534">
    <property type="entry name" value="RF_mod_PrmC"/>
    <property type="match status" value="1"/>
</dbReference>
<dbReference type="PROSITE" id="PS00092">
    <property type="entry name" value="N6_MTASE"/>
    <property type="match status" value="1"/>
</dbReference>
<dbReference type="InterPro" id="IPR040758">
    <property type="entry name" value="PrmC_N"/>
</dbReference>
<feature type="domain" description="Methyltransferase small" evidence="6">
    <location>
        <begin position="103"/>
        <end position="190"/>
    </location>
</feature>
<evidence type="ECO:0000313" key="8">
    <source>
        <dbReference type="EMBL" id="CUT17754.1"/>
    </source>
</evidence>
<organism evidence="8 9">
    <name type="scientific">Candidatus Ichthyocystis hellenicum</name>
    <dbReference type="NCBI Taxonomy" id="1561003"/>
    <lineage>
        <taxon>Bacteria</taxon>
        <taxon>Pseudomonadati</taxon>
        <taxon>Pseudomonadota</taxon>
        <taxon>Betaproteobacteria</taxon>
        <taxon>Burkholderiales</taxon>
        <taxon>Candidatus Ichthyocystis</taxon>
    </lineage>
</organism>
<keyword evidence="3 8" id="KW-0808">Transferase</keyword>
<dbReference type="InterPro" id="IPR029063">
    <property type="entry name" value="SAM-dependent_MTases_sf"/>
</dbReference>
<dbReference type="Gene3D" id="3.40.50.150">
    <property type="entry name" value="Vaccinia Virus protein VP39"/>
    <property type="match status" value="1"/>
</dbReference>
<feature type="domain" description="Release factor glutamine methyltransferase N-terminal" evidence="7">
    <location>
        <begin position="20"/>
        <end position="71"/>
    </location>
</feature>
<dbReference type="EMBL" id="LN906597">
    <property type="protein sequence ID" value="CUT17754.1"/>
    <property type="molecule type" value="Genomic_DNA"/>
</dbReference>
<dbReference type="PANTHER" id="PTHR18895">
    <property type="entry name" value="HEMK METHYLTRANSFERASE"/>
    <property type="match status" value="1"/>
</dbReference>
<evidence type="ECO:0000256" key="3">
    <source>
        <dbReference type="ARBA" id="ARBA00022679"/>
    </source>
</evidence>
<accession>A0A0S4M4V3</accession>
<dbReference type="Pfam" id="PF17827">
    <property type="entry name" value="PrmC_N"/>
    <property type="match status" value="1"/>
</dbReference>
<reference evidence="9" key="1">
    <citation type="submission" date="2015-11" db="EMBL/GenBank/DDBJ databases">
        <authorList>
            <person name="Seth-Smith H.M.B."/>
        </authorList>
    </citation>
    <scope>NUCLEOTIDE SEQUENCE [LARGE SCALE GENOMIC DNA]</scope>
    <source>
        <strain evidence="9">2013Ark11</strain>
    </source>
</reference>
<keyword evidence="4" id="KW-0949">S-adenosyl-L-methionine</keyword>
<dbReference type="InterPro" id="IPR050320">
    <property type="entry name" value="N5-glutamine_MTase"/>
</dbReference>
<keyword evidence="2 8" id="KW-0489">Methyltransferase</keyword>
<protein>
    <recommendedName>
        <fullName evidence="1">peptide chain release factor N(5)-glutamine methyltransferase</fullName>
        <ecNumber evidence="1">2.1.1.297</ecNumber>
    </recommendedName>
</protein>
<name>A0A0S4M4V3_9BURK</name>
<comment type="catalytic activity">
    <reaction evidence="5">
        <text>L-glutaminyl-[peptide chain release factor] + S-adenosyl-L-methionine = N(5)-methyl-L-glutaminyl-[peptide chain release factor] + S-adenosyl-L-homocysteine + H(+)</text>
        <dbReference type="Rhea" id="RHEA:42896"/>
        <dbReference type="Rhea" id="RHEA-COMP:10271"/>
        <dbReference type="Rhea" id="RHEA-COMP:10272"/>
        <dbReference type="ChEBI" id="CHEBI:15378"/>
        <dbReference type="ChEBI" id="CHEBI:30011"/>
        <dbReference type="ChEBI" id="CHEBI:57856"/>
        <dbReference type="ChEBI" id="CHEBI:59789"/>
        <dbReference type="ChEBI" id="CHEBI:61891"/>
        <dbReference type="EC" id="2.1.1.297"/>
    </reaction>
</comment>
<dbReference type="InterPro" id="IPR004556">
    <property type="entry name" value="HemK-like"/>
</dbReference>
<dbReference type="GO" id="GO:0032259">
    <property type="term" value="P:methylation"/>
    <property type="evidence" value="ECO:0007669"/>
    <property type="project" value="UniProtKB-KW"/>
</dbReference>
<dbReference type="STRING" id="1561003.Ark11_0934"/>
<dbReference type="EC" id="2.1.1.297" evidence="1"/>
<evidence type="ECO:0000259" key="7">
    <source>
        <dbReference type="Pfam" id="PF17827"/>
    </source>
</evidence>
<evidence type="ECO:0000256" key="2">
    <source>
        <dbReference type="ARBA" id="ARBA00022603"/>
    </source>
</evidence>
<dbReference type="AlphaFoldDB" id="A0A0S4M4V3"/>
<dbReference type="NCBIfam" id="TIGR00536">
    <property type="entry name" value="hemK_fam"/>
    <property type="match status" value="1"/>
</dbReference>
<dbReference type="Gene3D" id="1.10.8.10">
    <property type="entry name" value="DNA helicase RuvA subunit, C-terminal domain"/>
    <property type="match status" value="1"/>
</dbReference>
<dbReference type="InterPro" id="IPR007848">
    <property type="entry name" value="Small_mtfrase_dom"/>
</dbReference>
<evidence type="ECO:0000259" key="6">
    <source>
        <dbReference type="Pfam" id="PF05175"/>
    </source>
</evidence>
<dbReference type="InterPro" id="IPR019874">
    <property type="entry name" value="RF_methyltr_PrmC"/>
</dbReference>